<evidence type="ECO:0000256" key="9">
    <source>
        <dbReference type="ARBA" id="ARBA00023157"/>
    </source>
</evidence>
<keyword evidence="8 13" id="KW-0472">Membrane</keyword>
<dbReference type="GO" id="GO:0050901">
    <property type="term" value="P:leukocyte tethering or rolling"/>
    <property type="evidence" value="ECO:0007669"/>
    <property type="project" value="TreeGrafter"/>
</dbReference>
<evidence type="ECO:0000256" key="6">
    <source>
        <dbReference type="ARBA" id="ARBA00022889"/>
    </source>
</evidence>
<comment type="subcellular location">
    <subcellularLocation>
        <location evidence="1">Membrane</location>
        <topology evidence="1">Single-pass type I membrane protein</topology>
    </subcellularLocation>
</comment>
<evidence type="ECO:0000256" key="10">
    <source>
        <dbReference type="ARBA" id="ARBA00023180"/>
    </source>
</evidence>
<evidence type="ECO:0000256" key="13">
    <source>
        <dbReference type="SAM" id="Phobius"/>
    </source>
</evidence>
<gene>
    <name evidence="17" type="primary">Madcam1</name>
</gene>
<evidence type="ECO:0000256" key="8">
    <source>
        <dbReference type="ARBA" id="ARBA00023136"/>
    </source>
</evidence>
<feature type="signal peptide" evidence="14">
    <location>
        <begin position="1"/>
        <end position="23"/>
    </location>
</feature>
<organism evidence="16 17">
    <name type="scientific">Dipodomys ordii</name>
    <name type="common">Ord's kangaroo rat</name>
    <dbReference type="NCBI Taxonomy" id="10020"/>
    <lineage>
        <taxon>Eukaryota</taxon>
        <taxon>Metazoa</taxon>
        <taxon>Chordata</taxon>
        <taxon>Craniata</taxon>
        <taxon>Vertebrata</taxon>
        <taxon>Euteleostomi</taxon>
        <taxon>Mammalia</taxon>
        <taxon>Eutheria</taxon>
        <taxon>Euarchontoglires</taxon>
        <taxon>Glires</taxon>
        <taxon>Rodentia</taxon>
        <taxon>Castorimorpha</taxon>
        <taxon>Heteromyidae</taxon>
        <taxon>Dipodomyinae</taxon>
        <taxon>Dipodomys</taxon>
    </lineage>
</organism>
<name>A0A1S3FNT0_DIPOR</name>
<sequence>MKHGLTIVLALSMSLGFLQPGHGQPLQVEPPEPVISVPMGGSCQLNCSLSCTDGMVALVKWHGLDITQGAVQSSPGISVLSVHEATLSATGTRRCVGSCGARSFQHSVQILVYAFPDQLAVSPTALVPGQSQEVSCTAHNVTPVGPDTLFFTLLLGGQELEGVQALGREEEEEDLQEAEGPLFQVTERWWVPALAISTLPALLCRATMRLPGLEQSHCRAFPAPGPEVVQPPTAPWVGSLVLGLLLLAMLTYCLWKHWRTQAEEHTHLPAPLRLLPLPE</sequence>
<proteinExistence type="predicted"/>
<dbReference type="RefSeq" id="XP_012878218.1">
    <property type="nucleotide sequence ID" value="XM_013022764.1"/>
</dbReference>
<keyword evidence="5" id="KW-0677">Repeat</keyword>
<feature type="transmembrane region" description="Helical" evidence="13">
    <location>
        <begin position="236"/>
        <end position="255"/>
    </location>
</feature>
<evidence type="ECO:0000256" key="11">
    <source>
        <dbReference type="ARBA" id="ARBA00023319"/>
    </source>
</evidence>
<keyword evidence="4 14" id="KW-0732">Signal</keyword>
<dbReference type="GO" id="GO:0098640">
    <property type="term" value="F:integrin binding involved in cell-matrix adhesion"/>
    <property type="evidence" value="ECO:0007669"/>
    <property type="project" value="InterPro"/>
</dbReference>
<evidence type="ECO:0000256" key="4">
    <source>
        <dbReference type="ARBA" id="ARBA00022729"/>
    </source>
</evidence>
<dbReference type="GO" id="GO:2000403">
    <property type="term" value="P:positive regulation of lymphocyte migration"/>
    <property type="evidence" value="ECO:0007669"/>
    <property type="project" value="InterPro"/>
</dbReference>
<dbReference type="SUPFAM" id="SSF48726">
    <property type="entry name" value="Immunoglobulin"/>
    <property type="match status" value="2"/>
</dbReference>
<dbReference type="OrthoDB" id="9907246at2759"/>
<dbReference type="GO" id="GO:0007229">
    <property type="term" value="P:integrin-mediated signaling pathway"/>
    <property type="evidence" value="ECO:0007669"/>
    <property type="project" value="InterPro"/>
</dbReference>
<keyword evidence="6" id="KW-0130">Cell adhesion</keyword>
<evidence type="ECO:0000256" key="1">
    <source>
        <dbReference type="ARBA" id="ARBA00004479"/>
    </source>
</evidence>
<evidence type="ECO:0000313" key="16">
    <source>
        <dbReference type="Proteomes" id="UP000081671"/>
    </source>
</evidence>
<reference evidence="17" key="1">
    <citation type="submission" date="2025-08" db="UniProtKB">
        <authorList>
            <consortium name="RefSeq"/>
        </authorList>
    </citation>
    <scope>IDENTIFICATION</scope>
    <source>
        <tissue evidence="17">Kidney</tissue>
    </source>
</reference>
<dbReference type="Gene3D" id="2.60.40.10">
    <property type="entry name" value="Immunoglobulins"/>
    <property type="match status" value="2"/>
</dbReference>
<evidence type="ECO:0000313" key="17">
    <source>
        <dbReference type="RefSeq" id="XP_012878218.1"/>
    </source>
</evidence>
<dbReference type="GeneID" id="105990388"/>
<dbReference type="PANTHER" id="PTHR14162:SF1">
    <property type="entry name" value="MUCOSAL ADDRESSIN CELL ADHESION MOLECULE 1"/>
    <property type="match status" value="1"/>
</dbReference>
<evidence type="ECO:0000256" key="7">
    <source>
        <dbReference type="ARBA" id="ARBA00022989"/>
    </source>
</evidence>
<keyword evidence="11" id="KW-0393">Immunoglobulin domain</keyword>
<feature type="domain" description="Adhesion molecule immunoglobulin-like" evidence="15">
    <location>
        <begin position="114"/>
        <end position="222"/>
    </location>
</feature>
<dbReference type="GO" id="GO:0016020">
    <property type="term" value="C:membrane"/>
    <property type="evidence" value="ECO:0007669"/>
    <property type="project" value="UniProtKB-SubCell"/>
</dbReference>
<dbReference type="InterPro" id="IPR037413">
    <property type="entry name" value="MADCAM1"/>
</dbReference>
<protein>
    <recommendedName>
        <fullName evidence="12">Mucosal addressin cell adhesion molecule 1</fullName>
    </recommendedName>
</protein>
<evidence type="ECO:0000259" key="15">
    <source>
        <dbReference type="Pfam" id="PF09085"/>
    </source>
</evidence>
<dbReference type="Proteomes" id="UP000081671">
    <property type="component" value="Unplaced"/>
</dbReference>
<dbReference type="InterPro" id="IPR036179">
    <property type="entry name" value="Ig-like_dom_sf"/>
</dbReference>
<dbReference type="FunFam" id="2.60.40.10:FF:000933">
    <property type="entry name" value="Mucosal addressin cell adhesion molecule 1"/>
    <property type="match status" value="1"/>
</dbReference>
<evidence type="ECO:0000256" key="2">
    <source>
        <dbReference type="ARBA" id="ARBA00011738"/>
    </source>
</evidence>
<dbReference type="PANTHER" id="PTHR14162">
    <property type="entry name" value="MUCOSAL ADDRESSIN CELL ADHESION MOLECULE-1"/>
    <property type="match status" value="1"/>
</dbReference>
<comment type="subunit">
    <text evidence="2">Homodimer.</text>
</comment>
<dbReference type="CTD" id="8174"/>
<dbReference type="InterPro" id="IPR015169">
    <property type="entry name" value="Adhes-Ig-like"/>
</dbReference>
<evidence type="ECO:0000256" key="12">
    <source>
        <dbReference type="ARBA" id="ARBA00074025"/>
    </source>
</evidence>
<keyword evidence="9" id="KW-1015">Disulfide bond</keyword>
<dbReference type="InterPro" id="IPR013783">
    <property type="entry name" value="Ig-like_fold"/>
</dbReference>
<keyword evidence="10" id="KW-0325">Glycoprotein</keyword>
<evidence type="ECO:0000256" key="14">
    <source>
        <dbReference type="SAM" id="SignalP"/>
    </source>
</evidence>
<keyword evidence="7 13" id="KW-1133">Transmembrane helix</keyword>
<evidence type="ECO:0000256" key="3">
    <source>
        <dbReference type="ARBA" id="ARBA00022692"/>
    </source>
</evidence>
<feature type="chain" id="PRO_5010171604" description="Mucosal addressin cell adhesion molecule 1" evidence="14">
    <location>
        <begin position="24"/>
        <end position="279"/>
    </location>
</feature>
<dbReference type="GO" id="GO:0034113">
    <property type="term" value="P:heterotypic cell-cell adhesion"/>
    <property type="evidence" value="ECO:0007669"/>
    <property type="project" value="TreeGrafter"/>
</dbReference>
<dbReference type="AlphaFoldDB" id="A0A1S3FNT0"/>
<dbReference type="FunFam" id="2.60.40.10:FF:000194">
    <property type="entry name" value="Intercellular adhesion molecule 1"/>
    <property type="match status" value="1"/>
</dbReference>
<evidence type="ECO:0000256" key="5">
    <source>
        <dbReference type="ARBA" id="ARBA00022737"/>
    </source>
</evidence>
<keyword evidence="3 13" id="KW-0812">Transmembrane</keyword>
<accession>A0A1S3FNT0</accession>
<keyword evidence="16" id="KW-1185">Reference proteome</keyword>
<dbReference type="Pfam" id="PF09085">
    <property type="entry name" value="Adhes-Ig_like"/>
    <property type="match status" value="1"/>
</dbReference>